<feature type="compositionally biased region" description="Low complexity" evidence="5">
    <location>
        <begin position="70"/>
        <end position="130"/>
    </location>
</feature>
<dbReference type="GO" id="GO:0008061">
    <property type="term" value="F:chitin binding"/>
    <property type="evidence" value="ECO:0007669"/>
    <property type="project" value="UniProtKB-KW"/>
</dbReference>
<dbReference type="PROSITE" id="PS51782">
    <property type="entry name" value="LYSM"/>
    <property type="match status" value="3"/>
</dbReference>
<evidence type="ECO:0000256" key="3">
    <source>
        <dbReference type="ARBA" id="ARBA00023026"/>
    </source>
</evidence>
<gene>
    <name evidence="7" type="ORF">C8A01DRAFT_40687</name>
</gene>
<evidence type="ECO:0000313" key="7">
    <source>
        <dbReference type="EMBL" id="KAK4032858.1"/>
    </source>
</evidence>
<dbReference type="CDD" id="cd00118">
    <property type="entry name" value="LysM"/>
    <property type="match status" value="1"/>
</dbReference>
<dbReference type="InterPro" id="IPR018392">
    <property type="entry name" value="LysM"/>
</dbReference>
<dbReference type="PANTHER" id="PTHR34997">
    <property type="entry name" value="AM15"/>
    <property type="match status" value="1"/>
</dbReference>
<keyword evidence="3" id="KW-0843">Virulence</keyword>
<dbReference type="AlphaFoldDB" id="A0AAN6P9Q6"/>
<sequence length="351" mass="36380">MVSARALVRRSVQCDYAFTPDSGATCQSFADGWALSVEDLINLNPGINCPNLDASKEYCVIGTVTVDPTTSSTSTTITTTTPTNPPTITTTTTTTTPPTITTTTTTTTPPTITSTTSTTTTATKPPTTTTAGNGIATPVPTQSGMVGNCNKFHFVQTGQTCDTIAALYHISTAQFIQWNPAVQSGCTGLWASTYACVGVISSTASSTGANGIATPLPAQPGMVKNCNKFVKINSGDTCDTISFWNGVEGGQYVKLWNGQTEACTGLIVGDYACIAVTDPIKIGTNGIATPLPSQPGMVNYCKKFVKINSGDTCDSIAFWNGVAGGQYVKLWNGQGEACTGLIAGDYACIGI</sequence>
<evidence type="ECO:0000256" key="4">
    <source>
        <dbReference type="ARBA" id="ARBA00044955"/>
    </source>
</evidence>
<dbReference type="Proteomes" id="UP001303115">
    <property type="component" value="Unassembled WGS sequence"/>
</dbReference>
<dbReference type="Gene3D" id="3.10.350.10">
    <property type="entry name" value="LysM domain"/>
    <property type="match status" value="4"/>
</dbReference>
<protein>
    <recommendedName>
        <fullName evidence="6">LysM domain-containing protein</fullName>
    </recommendedName>
</protein>
<reference evidence="8" key="1">
    <citation type="journal article" date="2023" name="Mol. Phylogenet. Evol.">
        <title>Genome-scale phylogeny and comparative genomics of the fungal order Sordariales.</title>
        <authorList>
            <person name="Hensen N."/>
            <person name="Bonometti L."/>
            <person name="Westerberg I."/>
            <person name="Brannstrom I.O."/>
            <person name="Guillou S."/>
            <person name="Cros-Aarteil S."/>
            <person name="Calhoun S."/>
            <person name="Haridas S."/>
            <person name="Kuo A."/>
            <person name="Mondo S."/>
            <person name="Pangilinan J."/>
            <person name="Riley R."/>
            <person name="LaButti K."/>
            <person name="Andreopoulos B."/>
            <person name="Lipzen A."/>
            <person name="Chen C."/>
            <person name="Yan M."/>
            <person name="Daum C."/>
            <person name="Ng V."/>
            <person name="Clum A."/>
            <person name="Steindorff A."/>
            <person name="Ohm R.A."/>
            <person name="Martin F."/>
            <person name="Silar P."/>
            <person name="Natvig D.O."/>
            <person name="Lalanne C."/>
            <person name="Gautier V."/>
            <person name="Ament-Velasquez S.L."/>
            <person name="Kruys A."/>
            <person name="Hutchinson M.I."/>
            <person name="Powell A.J."/>
            <person name="Barry K."/>
            <person name="Miller A.N."/>
            <person name="Grigoriev I.V."/>
            <person name="Debuchy R."/>
            <person name="Gladieux P."/>
            <person name="Hiltunen Thoren M."/>
            <person name="Johannesson H."/>
        </authorList>
    </citation>
    <scope>NUCLEOTIDE SEQUENCE [LARGE SCALE GENOMIC DNA]</scope>
    <source>
        <strain evidence="8">CBS 284.82</strain>
    </source>
</reference>
<evidence type="ECO:0000256" key="2">
    <source>
        <dbReference type="ARBA" id="ARBA00022729"/>
    </source>
</evidence>
<keyword evidence="2" id="KW-0732">Signal</keyword>
<evidence type="ECO:0000259" key="6">
    <source>
        <dbReference type="PROSITE" id="PS51782"/>
    </source>
</evidence>
<feature type="domain" description="LysM" evidence="6">
    <location>
        <begin position="151"/>
        <end position="197"/>
    </location>
</feature>
<comment type="caution">
    <text evidence="7">The sequence shown here is derived from an EMBL/GenBank/DDBJ whole genome shotgun (WGS) entry which is preliminary data.</text>
</comment>
<name>A0AAN6P9Q6_9PEZI</name>
<feature type="domain" description="LysM" evidence="6">
    <location>
        <begin position="303"/>
        <end position="349"/>
    </location>
</feature>
<feature type="domain" description="LysM" evidence="6">
    <location>
        <begin position="16"/>
        <end position="60"/>
    </location>
</feature>
<keyword evidence="1" id="KW-0147">Chitin-binding</keyword>
<evidence type="ECO:0000313" key="8">
    <source>
        <dbReference type="Proteomes" id="UP001303115"/>
    </source>
</evidence>
<accession>A0AAN6P9Q6</accession>
<dbReference type="EMBL" id="MU854569">
    <property type="protein sequence ID" value="KAK4032858.1"/>
    <property type="molecule type" value="Genomic_DNA"/>
</dbReference>
<organism evidence="7 8">
    <name type="scientific">Parachaetomium inaequale</name>
    <dbReference type="NCBI Taxonomy" id="2588326"/>
    <lineage>
        <taxon>Eukaryota</taxon>
        <taxon>Fungi</taxon>
        <taxon>Dikarya</taxon>
        <taxon>Ascomycota</taxon>
        <taxon>Pezizomycotina</taxon>
        <taxon>Sordariomycetes</taxon>
        <taxon>Sordariomycetidae</taxon>
        <taxon>Sordariales</taxon>
        <taxon>Chaetomiaceae</taxon>
        <taxon>Parachaetomium</taxon>
    </lineage>
</organism>
<dbReference type="SUPFAM" id="SSF54106">
    <property type="entry name" value="LysM domain"/>
    <property type="match status" value="1"/>
</dbReference>
<dbReference type="InterPro" id="IPR036779">
    <property type="entry name" value="LysM_dom_sf"/>
</dbReference>
<evidence type="ECO:0000256" key="1">
    <source>
        <dbReference type="ARBA" id="ARBA00022669"/>
    </source>
</evidence>
<proteinExistence type="inferred from homology"/>
<dbReference type="PANTHER" id="PTHR34997:SF2">
    <property type="entry name" value="LYSM DOMAIN-CONTAINING PROTEIN-RELATED"/>
    <property type="match status" value="1"/>
</dbReference>
<feature type="region of interest" description="Disordered" evidence="5">
    <location>
        <begin position="70"/>
        <end position="135"/>
    </location>
</feature>
<comment type="similarity">
    <text evidence="4">Belongs to the secreted LysM effector family.</text>
</comment>
<dbReference type="Pfam" id="PF01476">
    <property type="entry name" value="LysM"/>
    <property type="match status" value="2"/>
</dbReference>
<evidence type="ECO:0000256" key="5">
    <source>
        <dbReference type="SAM" id="MobiDB-lite"/>
    </source>
</evidence>
<keyword evidence="8" id="KW-1185">Reference proteome</keyword>
<dbReference type="InterPro" id="IPR052210">
    <property type="entry name" value="LysM1-like"/>
</dbReference>